<organism evidence="1 2">
    <name type="scientific">Setaria italica</name>
    <name type="common">Foxtail millet</name>
    <name type="synonym">Panicum italicum</name>
    <dbReference type="NCBI Taxonomy" id="4555"/>
    <lineage>
        <taxon>Eukaryota</taxon>
        <taxon>Viridiplantae</taxon>
        <taxon>Streptophyta</taxon>
        <taxon>Embryophyta</taxon>
        <taxon>Tracheophyta</taxon>
        <taxon>Spermatophyta</taxon>
        <taxon>Magnoliopsida</taxon>
        <taxon>Liliopsida</taxon>
        <taxon>Poales</taxon>
        <taxon>Poaceae</taxon>
        <taxon>PACMAD clade</taxon>
        <taxon>Panicoideae</taxon>
        <taxon>Panicodae</taxon>
        <taxon>Paniceae</taxon>
        <taxon>Cenchrinae</taxon>
        <taxon>Setaria</taxon>
    </lineage>
</organism>
<accession>K3ZGB5</accession>
<dbReference type="Proteomes" id="UP000004995">
    <property type="component" value="Unassembled WGS sequence"/>
</dbReference>
<proteinExistence type="predicted"/>
<dbReference type="EnsemblPlants" id="KQL12957">
    <property type="protein sequence ID" value="KQL12957"/>
    <property type="gene ID" value="SETIT_025617mg"/>
</dbReference>
<reference evidence="2" key="1">
    <citation type="journal article" date="2012" name="Nat. Biotechnol.">
        <title>Reference genome sequence of the model plant Setaria.</title>
        <authorList>
            <person name="Bennetzen J.L."/>
            <person name="Schmutz J."/>
            <person name="Wang H."/>
            <person name="Percifield R."/>
            <person name="Hawkins J."/>
            <person name="Pontaroli A.C."/>
            <person name="Estep M."/>
            <person name="Feng L."/>
            <person name="Vaughn J.N."/>
            <person name="Grimwood J."/>
            <person name="Jenkins J."/>
            <person name="Barry K."/>
            <person name="Lindquist E."/>
            <person name="Hellsten U."/>
            <person name="Deshpande S."/>
            <person name="Wang X."/>
            <person name="Wu X."/>
            <person name="Mitros T."/>
            <person name="Triplett J."/>
            <person name="Yang X."/>
            <person name="Ye C.Y."/>
            <person name="Mauro-Herrera M."/>
            <person name="Wang L."/>
            <person name="Li P."/>
            <person name="Sharma M."/>
            <person name="Sharma R."/>
            <person name="Ronald P.C."/>
            <person name="Panaud O."/>
            <person name="Kellogg E.A."/>
            <person name="Brutnell T.P."/>
            <person name="Doust A.N."/>
            <person name="Tuskan G.A."/>
            <person name="Rokhsar D."/>
            <person name="Devos K.M."/>
        </authorList>
    </citation>
    <scope>NUCLEOTIDE SEQUENCE [LARGE SCALE GENOMIC DNA]</scope>
    <source>
        <strain evidence="2">cv. Yugu1</strain>
    </source>
</reference>
<dbReference type="EMBL" id="AGNK02001410">
    <property type="status" value="NOT_ANNOTATED_CDS"/>
    <property type="molecule type" value="Genomic_DNA"/>
</dbReference>
<protein>
    <submittedName>
        <fullName evidence="1">Uncharacterized protein</fullName>
    </submittedName>
</protein>
<dbReference type="AlphaFoldDB" id="K3ZGB5"/>
<evidence type="ECO:0000313" key="2">
    <source>
        <dbReference type="Proteomes" id="UP000004995"/>
    </source>
</evidence>
<sequence>MHRHTEDLQSRGWRQSRRIKPLYECNLIGYQWILLIF</sequence>
<dbReference type="Gramene" id="KQL12957">
    <property type="protein sequence ID" value="KQL12957"/>
    <property type="gene ID" value="SETIT_025617mg"/>
</dbReference>
<name>K3ZGB5_SETIT</name>
<evidence type="ECO:0000313" key="1">
    <source>
        <dbReference type="EnsemblPlants" id="KQL12957"/>
    </source>
</evidence>
<dbReference type="HOGENOM" id="CLU_3351942_0_0_1"/>
<reference evidence="1" key="2">
    <citation type="submission" date="2018-08" db="UniProtKB">
        <authorList>
            <consortium name="EnsemblPlants"/>
        </authorList>
    </citation>
    <scope>IDENTIFICATION</scope>
    <source>
        <strain evidence="1">Yugu1</strain>
    </source>
</reference>
<dbReference type="InParanoid" id="K3ZGB5"/>
<keyword evidence="2" id="KW-1185">Reference proteome</keyword>